<evidence type="ECO:0000256" key="5">
    <source>
        <dbReference type="ARBA" id="ARBA00022989"/>
    </source>
</evidence>
<evidence type="ECO:0000259" key="9">
    <source>
        <dbReference type="Pfam" id="PF00999"/>
    </source>
</evidence>
<evidence type="ECO:0000313" key="11">
    <source>
        <dbReference type="Proteomes" id="UP000003922"/>
    </source>
</evidence>
<comment type="caution">
    <text evidence="10">The sequence shown here is derived from an EMBL/GenBank/DDBJ whole genome shotgun (WGS) entry which is preliminary data.</text>
</comment>
<dbReference type="GO" id="GO:0005886">
    <property type="term" value="C:plasma membrane"/>
    <property type="evidence" value="ECO:0007669"/>
    <property type="project" value="UniProtKB-SubCell"/>
</dbReference>
<proteinExistence type="predicted"/>
<dbReference type="PANTHER" id="PTHR32507">
    <property type="entry name" value="NA(+)/H(+) ANTIPORTER 1"/>
    <property type="match status" value="1"/>
</dbReference>
<evidence type="ECO:0000256" key="6">
    <source>
        <dbReference type="ARBA" id="ARBA00023065"/>
    </source>
</evidence>
<keyword evidence="11" id="KW-1185">Reference proteome</keyword>
<feature type="transmembrane region" description="Helical" evidence="8">
    <location>
        <begin position="153"/>
        <end position="177"/>
    </location>
</feature>
<evidence type="ECO:0000313" key="10">
    <source>
        <dbReference type="EMBL" id="EAM50602.1"/>
    </source>
</evidence>
<evidence type="ECO:0000256" key="1">
    <source>
        <dbReference type="ARBA" id="ARBA00004651"/>
    </source>
</evidence>
<accession>Q4C399</accession>
<feature type="transmembrane region" description="Helical" evidence="8">
    <location>
        <begin position="94"/>
        <end position="114"/>
    </location>
</feature>
<keyword evidence="2" id="KW-0813">Transport</keyword>
<keyword evidence="7 8" id="KW-0472">Membrane</keyword>
<dbReference type="AlphaFoldDB" id="Q4C399"/>
<reference evidence="10" key="3">
    <citation type="submission" date="2016-12" db="EMBL/GenBank/DDBJ databases">
        <title>Annotation of the draft genome assembly of Crocosphaera watsonii WH 8501.</title>
        <authorList>
            <consortium name="US DOE Joint Genome Institute (JGI-ORNL)"/>
            <person name="Larimer F."/>
            <person name="Land M."/>
        </authorList>
    </citation>
    <scope>NUCLEOTIDE SEQUENCE</scope>
    <source>
        <strain evidence="10">WH 8501</strain>
    </source>
</reference>
<feature type="transmembrane region" description="Helical" evidence="8">
    <location>
        <begin position="281"/>
        <end position="302"/>
    </location>
</feature>
<evidence type="ECO:0000256" key="2">
    <source>
        <dbReference type="ARBA" id="ARBA00022448"/>
    </source>
</evidence>
<feature type="transmembrane region" description="Helical" evidence="8">
    <location>
        <begin position="343"/>
        <end position="362"/>
    </location>
</feature>
<sequence>MENLYQILAIIAAFTFIYSIFAGVLESISISDAMVYVVFGFLSGQNGLNILPLDIESEGVRLLAELTLALVLFSDASGADLKILKSSLSLPSRLLLIGLPITIIFGVGVGKLLFPNVSWLEVGILATMLAPTDAALGKAVVSNPKVPAQIRQVLNVESGLNDGICVPILFVLLAIVIPGNMEGSISDLVVHLFVEEIGIGALVGASIAVLGAQLGSFAVRKNWVTKTWRQISLPAIAFTCFATAQSLGGSGFIASFVGGLFFGSIIKVYKDEMIEVSEGIGNAMSLITWVIFGVTVVGKYMGQLTLPIILYSILSLTIVRILPVFLCLFGVTLDLESKLFMGWFGPRGLASIVFAVIVLNSNLPSGDILTTTVTCTVLLSIIAHGLTANPWANRYG</sequence>
<dbReference type="Pfam" id="PF00999">
    <property type="entry name" value="Na_H_Exchanger"/>
    <property type="match status" value="1"/>
</dbReference>
<dbReference type="GO" id="GO:0015297">
    <property type="term" value="F:antiporter activity"/>
    <property type="evidence" value="ECO:0007669"/>
    <property type="project" value="UniProtKB-KW"/>
</dbReference>
<evidence type="ECO:0000256" key="8">
    <source>
        <dbReference type="SAM" id="Phobius"/>
    </source>
</evidence>
<feature type="transmembrane region" description="Helical" evidence="8">
    <location>
        <begin position="253"/>
        <end position="269"/>
    </location>
</feature>
<dbReference type="EMBL" id="AADV02000021">
    <property type="protein sequence ID" value="EAM50602.1"/>
    <property type="molecule type" value="Genomic_DNA"/>
</dbReference>
<keyword evidence="6" id="KW-0406">Ion transport</keyword>
<dbReference type="OrthoDB" id="9810860at2"/>
<dbReference type="PANTHER" id="PTHR32507:SF8">
    <property type="entry name" value="CNH1P"/>
    <property type="match status" value="1"/>
</dbReference>
<evidence type="ECO:0000256" key="4">
    <source>
        <dbReference type="ARBA" id="ARBA00022692"/>
    </source>
</evidence>
<keyword evidence="4 8" id="KW-0812">Transmembrane</keyword>
<feature type="transmembrane region" description="Helical" evidence="8">
    <location>
        <begin position="6"/>
        <end position="25"/>
    </location>
</feature>
<name>Q4C399_CROWT</name>
<keyword evidence="5 8" id="KW-1133">Transmembrane helix</keyword>
<feature type="domain" description="Cation/H+ exchanger transmembrane" evidence="9">
    <location>
        <begin position="19"/>
        <end position="392"/>
    </location>
</feature>
<reference evidence="10" key="2">
    <citation type="submission" date="2005-06" db="EMBL/GenBank/DDBJ databases">
        <title>Sequencing of the draft genome and assembly of Crocosphaera watsonii WH 8501.</title>
        <authorList>
            <consortium name="US DOE Joint Genome Institute (JGI-PGF)"/>
            <person name="Copeland A."/>
            <person name="Lucas S."/>
            <person name="Lapidus A."/>
            <person name="Barry K."/>
            <person name="Detter C."/>
            <person name="Glavina T."/>
            <person name="Hammon N."/>
            <person name="Israni S."/>
            <person name="Pitluck S."/>
            <person name="Richardson P."/>
        </authorList>
    </citation>
    <scope>NUCLEOTIDE SEQUENCE [LARGE SCALE GENOMIC DNA]</scope>
    <source>
        <strain evidence="10">WH 8501</strain>
    </source>
</reference>
<feature type="transmembrane region" description="Helical" evidence="8">
    <location>
        <begin position="308"/>
        <end position="331"/>
    </location>
</feature>
<dbReference type="KEGG" id="cwa:CwatDRAFT_3457"/>
<feature type="transmembrane region" description="Helical" evidence="8">
    <location>
        <begin position="197"/>
        <end position="219"/>
    </location>
</feature>
<organism evidence="10 11">
    <name type="scientific">Crocosphaera watsonii WH 8501</name>
    <dbReference type="NCBI Taxonomy" id="165597"/>
    <lineage>
        <taxon>Bacteria</taxon>
        <taxon>Bacillati</taxon>
        <taxon>Cyanobacteriota</taxon>
        <taxon>Cyanophyceae</taxon>
        <taxon>Oscillatoriophycideae</taxon>
        <taxon>Chroococcales</taxon>
        <taxon>Aphanothecaceae</taxon>
        <taxon>Crocosphaera</taxon>
    </lineage>
</organism>
<reference evidence="10" key="1">
    <citation type="submission" date="2004-02" db="EMBL/GenBank/DDBJ databases">
        <authorList>
            <consortium name="DOE Joint Genome Institute"/>
        </authorList>
    </citation>
    <scope>NUCLEOTIDE SEQUENCE [LARGE SCALE GENOMIC DNA]</scope>
    <source>
        <strain evidence="10">WH 8501</strain>
    </source>
</reference>
<comment type="subcellular location">
    <subcellularLocation>
        <location evidence="1">Cell membrane</location>
        <topology evidence="1">Multi-pass membrane protein</topology>
    </subcellularLocation>
</comment>
<keyword evidence="3" id="KW-0050">Antiport</keyword>
<dbReference type="GO" id="GO:1902600">
    <property type="term" value="P:proton transmembrane transport"/>
    <property type="evidence" value="ECO:0007669"/>
    <property type="project" value="InterPro"/>
</dbReference>
<dbReference type="InterPro" id="IPR006153">
    <property type="entry name" value="Cation/H_exchanger_TM"/>
</dbReference>
<gene>
    <name evidence="10" type="ORF">CwatDRAFT_3457</name>
</gene>
<dbReference type="RefSeq" id="WP_007305701.1">
    <property type="nucleotide sequence ID" value="NZ_AADV02000021.1"/>
</dbReference>
<feature type="transmembrane region" description="Helical" evidence="8">
    <location>
        <begin position="368"/>
        <end position="387"/>
    </location>
</feature>
<evidence type="ECO:0000256" key="7">
    <source>
        <dbReference type="ARBA" id="ARBA00023136"/>
    </source>
</evidence>
<evidence type="ECO:0000256" key="3">
    <source>
        <dbReference type="ARBA" id="ARBA00022449"/>
    </source>
</evidence>
<protein>
    <submittedName>
        <fullName evidence="10">Similar to NhaP-type Na+/H+ and K+/H+ antiporters with a unique C-terminal domain</fullName>
    </submittedName>
</protein>
<dbReference type="Proteomes" id="UP000003922">
    <property type="component" value="Unassembled WGS sequence"/>
</dbReference>